<dbReference type="EMBL" id="MU167213">
    <property type="protein sequence ID" value="KAG0151409.1"/>
    <property type="molecule type" value="Genomic_DNA"/>
</dbReference>
<protein>
    <submittedName>
        <fullName evidence="3">Uncharacterized protein</fullName>
    </submittedName>
</protein>
<dbReference type="Proteomes" id="UP000886653">
    <property type="component" value="Unassembled WGS sequence"/>
</dbReference>
<dbReference type="AlphaFoldDB" id="A0A9P6NSY9"/>
<reference evidence="3" key="1">
    <citation type="submission" date="2013-11" db="EMBL/GenBank/DDBJ databases">
        <title>Genome sequence of the fusiform rust pathogen reveals effectors for host alternation and coevolution with pine.</title>
        <authorList>
            <consortium name="DOE Joint Genome Institute"/>
            <person name="Smith K."/>
            <person name="Pendleton A."/>
            <person name="Kubisiak T."/>
            <person name="Anderson C."/>
            <person name="Salamov A."/>
            <person name="Aerts A."/>
            <person name="Riley R."/>
            <person name="Clum A."/>
            <person name="Lindquist E."/>
            <person name="Ence D."/>
            <person name="Campbell M."/>
            <person name="Kronenberg Z."/>
            <person name="Feau N."/>
            <person name="Dhillon B."/>
            <person name="Hamelin R."/>
            <person name="Burleigh J."/>
            <person name="Smith J."/>
            <person name="Yandell M."/>
            <person name="Nelson C."/>
            <person name="Grigoriev I."/>
            <person name="Davis J."/>
        </authorList>
    </citation>
    <scope>NUCLEOTIDE SEQUENCE</scope>
    <source>
        <strain evidence="3">G11</strain>
    </source>
</reference>
<feature type="compositionally biased region" description="Low complexity" evidence="1">
    <location>
        <begin position="75"/>
        <end position="84"/>
    </location>
</feature>
<feature type="signal peptide" evidence="2">
    <location>
        <begin position="1"/>
        <end position="19"/>
    </location>
</feature>
<accession>A0A9P6NSY9</accession>
<evidence type="ECO:0000313" key="4">
    <source>
        <dbReference type="Proteomes" id="UP000886653"/>
    </source>
</evidence>
<organism evidence="3 4">
    <name type="scientific">Cronartium quercuum f. sp. fusiforme G11</name>
    <dbReference type="NCBI Taxonomy" id="708437"/>
    <lineage>
        <taxon>Eukaryota</taxon>
        <taxon>Fungi</taxon>
        <taxon>Dikarya</taxon>
        <taxon>Basidiomycota</taxon>
        <taxon>Pucciniomycotina</taxon>
        <taxon>Pucciniomycetes</taxon>
        <taxon>Pucciniales</taxon>
        <taxon>Coleosporiaceae</taxon>
        <taxon>Cronartium</taxon>
    </lineage>
</organism>
<evidence type="ECO:0000256" key="2">
    <source>
        <dbReference type="SAM" id="SignalP"/>
    </source>
</evidence>
<keyword evidence="4" id="KW-1185">Reference proteome</keyword>
<evidence type="ECO:0000256" key="1">
    <source>
        <dbReference type="SAM" id="MobiDB-lite"/>
    </source>
</evidence>
<feature type="chain" id="PRO_5040352279" evidence="2">
    <location>
        <begin position="20"/>
        <end position="483"/>
    </location>
</feature>
<proteinExistence type="predicted"/>
<gene>
    <name evidence="3" type="ORF">CROQUDRAFT_712877</name>
</gene>
<sequence length="483" mass="56006">MYPLKLSTCVLWLGLRVFAFLDPDALMSDTSTPAHCEYFLDASTSMDSSQEKLQGLESSPGNQILPPVKKPPLNPVKYSTTTQTQKKDTHQDLAYKWKLELGLLTDREIQDQKMHPKNSFKLPSDQVGLRKTKVQAYSLSKLKYKELFPKDLHSTEKSLNQNSSGFKRETCSLTDMGKTSKETEPFRIKERKRTHDVELLSVSKKPRPTKLIVSYNGVRCIDNISSEQFETGQSHKTPIASNKQAFEVKNELRKYRRKDGRDRFMKYRYFVASKGKKLITKIDQDGKKMKEFIKSIEKITHEIHQKIYPISISDECGNITKWKSEHLLFPIFFAKVIWVKKIFEKSGRTMSISIETNLLTSAMEVYKNWLSGEVGKAHEALKLYPKIQKGASLLKGTGTQRPSNRLIGKLLHLELDCHEQFFGSITWEIWSKWIPVADMAWLKTKYGRVENLKALFNDEVILKHREVNNFQSFRKKFREKVCY</sequence>
<comment type="caution">
    <text evidence="3">The sequence shown here is derived from an EMBL/GenBank/DDBJ whole genome shotgun (WGS) entry which is preliminary data.</text>
</comment>
<name>A0A9P6NSY9_9BASI</name>
<evidence type="ECO:0000313" key="3">
    <source>
        <dbReference type="EMBL" id="KAG0151409.1"/>
    </source>
</evidence>
<feature type="compositionally biased region" description="Polar residues" evidence="1">
    <location>
        <begin position="49"/>
        <end position="62"/>
    </location>
</feature>
<dbReference type="OrthoDB" id="10446218at2759"/>
<keyword evidence="2" id="KW-0732">Signal</keyword>
<feature type="region of interest" description="Disordered" evidence="1">
    <location>
        <begin position="49"/>
        <end position="85"/>
    </location>
</feature>